<dbReference type="Gene3D" id="1.10.1380.10">
    <property type="entry name" value="Neutral endopeptidase , domain2"/>
    <property type="match status" value="1"/>
</dbReference>
<evidence type="ECO:0000313" key="10">
    <source>
        <dbReference type="EMBL" id="AEL24642.1"/>
    </source>
</evidence>
<dbReference type="KEGG" id="cmr:Cycma_0869"/>
<keyword evidence="5" id="KW-0378">Hydrolase</keyword>
<dbReference type="PRINTS" id="PR00786">
    <property type="entry name" value="NEPRILYSIN"/>
</dbReference>
<keyword evidence="11" id="KW-1185">Reference proteome</keyword>
<proteinExistence type="inferred from homology"/>
<dbReference type="GO" id="GO:0046872">
    <property type="term" value="F:metal ion binding"/>
    <property type="evidence" value="ECO:0007669"/>
    <property type="project" value="UniProtKB-KW"/>
</dbReference>
<dbReference type="InterPro" id="IPR024079">
    <property type="entry name" value="MetalloPept_cat_dom_sf"/>
</dbReference>
<organism evidence="10 11">
    <name type="scientific">Cyclobacterium marinum (strain ATCC 25205 / DSM 745 / LMG 13164 / NCIMB 1802)</name>
    <name type="common">Flectobacillus marinus</name>
    <dbReference type="NCBI Taxonomy" id="880070"/>
    <lineage>
        <taxon>Bacteria</taxon>
        <taxon>Pseudomonadati</taxon>
        <taxon>Bacteroidota</taxon>
        <taxon>Cytophagia</taxon>
        <taxon>Cytophagales</taxon>
        <taxon>Cyclobacteriaceae</taxon>
        <taxon>Cyclobacterium</taxon>
    </lineage>
</organism>
<dbReference type="AlphaFoldDB" id="G0J3K3"/>
<dbReference type="Gene3D" id="3.40.390.10">
    <property type="entry name" value="Collagenase (Catalytic Domain)"/>
    <property type="match status" value="1"/>
</dbReference>
<dbReference type="STRING" id="880070.Cycma_0869"/>
<dbReference type="Pfam" id="PF05649">
    <property type="entry name" value="Peptidase_M13_N"/>
    <property type="match status" value="1"/>
</dbReference>
<name>G0J3K3_CYCMS</name>
<comment type="similarity">
    <text evidence="2">Belongs to the peptidase M13 family.</text>
</comment>
<accession>G0J3K3</accession>
<dbReference type="GO" id="GO:0016485">
    <property type="term" value="P:protein processing"/>
    <property type="evidence" value="ECO:0007669"/>
    <property type="project" value="TreeGrafter"/>
</dbReference>
<keyword evidence="6" id="KW-0862">Zinc</keyword>
<dbReference type="eggNOG" id="COG3590">
    <property type="taxonomic scope" value="Bacteria"/>
</dbReference>
<dbReference type="InterPro" id="IPR000718">
    <property type="entry name" value="Peptidase_M13"/>
</dbReference>
<keyword evidence="7" id="KW-0482">Metalloprotease</keyword>
<dbReference type="InterPro" id="IPR018497">
    <property type="entry name" value="Peptidase_M13_C"/>
</dbReference>
<evidence type="ECO:0000313" key="11">
    <source>
        <dbReference type="Proteomes" id="UP000001635"/>
    </source>
</evidence>
<dbReference type="HOGENOM" id="CLU_006187_7_2_10"/>
<dbReference type="EMBL" id="CP002955">
    <property type="protein sequence ID" value="AEL24642.1"/>
    <property type="molecule type" value="Genomic_DNA"/>
</dbReference>
<dbReference type="GO" id="GO:0004222">
    <property type="term" value="F:metalloendopeptidase activity"/>
    <property type="evidence" value="ECO:0007669"/>
    <property type="project" value="InterPro"/>
</dbReference>
<dbReference type="InterPro" id="IPR042089">
    <property type="entry name" value="Peptidase_M13_dom_2"/>
</dbReference>
<evidence type="ECO:0000256" key="7">
    <source>
        <dbReference type="ARBA" id="ARBA00023049"/>
    </source>
</evidence>
<dbReference type="GO" id="GO:0005886">
    <property type="term" value="C:plasma membrane"/>
    <property type="evidence" value="ECO:0007669"/>
    <property type="project" value="TreeGrafter"/>
</dbReference>
<feature type="domain" description="Peptidase M13 C-terminal" evidence="8">
    <location>
        <begin position="483"/>
        <end position="685"/>
    </location>
</feature>
<dbReference type="Pfam" id="PF01431">
    <property type="entry name" value="Peptidase_M13"/>
    <property type="match status" value="1"/>
</dbReference>
<protein>
    <submittedName>
        <fullName evidence="10">Peptidase M13</fullName>
    </submittedName>
</protein>
<evidence type="ECO:0000256" key="2">
    <source>
        <dbReference type="ARBA" id="ARBA00007357"/>
    </source>
</evidence>
<keyword evidence="3" id="KW-0645">Protease</keyword>
<evidence type="ECO:0000259" key="9">
    <source>
        <dbReference type="Pfam" id="PF05649"/>
    </source>
</evidence>
<evidence type="ECO:0000256" key="5">
    <source>
        <dbReference type="ARBA" id="ARBA00022801"/>
    </source>
</evidence>
<feature type="domain" description="Peptidase M13 N-terminal" evidence="9">
    <location>
        <begin position="47"/>
        <end position="427"/>
    </location>
</feature>
<dbReference type="RefSeq" id="WP_014018939.1">
    <property type="nucleotide sequence ID" value="NC_015914.1"/>
</dbReference>
<gene>
    <name evidence="10" type="ordered locus">Cycma_0869</name>
</gene>
<sequence length="688" mass="78249">MKKFNQTSILPVFVLLTAFSCAPKQVETEEEVEAINLSYMDTSTRAQDDFFQYVNGSWLAEAEIPADQGRWGSFLELRDQSIAGVKQVMESAKENISEFPKGTDQYKAVTFYTIGMDSLLAEKRGHKVLLPWFEEIEQIKNMADLQAFIGKIHPAGVSAFFNIYVSSDAKDSDQNALYLSQGGLGLPDRDYYVDESNEKFKEIKKKYEAHISKVFQLLGSSEDEAREVAEDVLAIETQLAAASKTRIEMRDAEGRYNKYSIEKLQETTPSLDWSSLFETFGAAADEVIVSSPDFMLALENIFSESKPKRWQNYLKWHLVRKSSPYMNHALVQANFDFYGKELQGTEALRARWKRVLSSAEGAVGEAIGKLYTEEFFPEEAKEKANEMVNNILEAMGDRIQNLDWMSEETKAKAMDKLATFTVKIGYPDKWESYAALELDDNMETTSYLSNIIAADQFQFRKNMDKLGKEVDRSEWFMTPQTVNAYYNPTYNEIVFPAAILQPPFYNYKADAAVNYGGIGAVIGHEISHGFDDQGSRYSPDGNLENWWKEEDLERFKERTGALVAQYDQYEPIEGLNVKGQLTLGENIGDLGGVLVAYDGLQKHLEEHGNPGEIDGFTPSQRFFLSWATVWRTKSREEALRTQIQTDPHSPAQYRANGPLVNVDAFYQAFDVKEGDQMYVAPEERVRIW</sequence>
<dbReference type="PANTHER" id="PTHR11733">
    <property type="entry name" value="ZINC METALLOPROTEASE FAMILY M13 NEPRILYSIN-RELATED"/>
    <property type="match status" value="1"/>
</dbReference>
<reference evidence="11" key="1">
    <citation type="submission" date="2011-07" db="EMBL/GenBank/DDBJ databases">
        <title>The complete genome of Cyclobacterium marinum DSM 745.</title>
        <authorList>
            <person name="Lucas S."/>
            <person name="Han J."/>
            <person name="Lapidus A."/>
            <person name="Bruce D."/>
            <person name="Goodwin L."/>
            <person name="Pitluck S."/>
            <person name="Peters L."/>
            <person name="Kyrpides N."/>
            <person name="Mavromatis K."/>
            <person name="Ivanova N."/>
            <person name="Ovchinnikova G."/>
            <person name="Chertkov O."/>
            <person name="Detter J.C."/>
            <person name="Tapia R."/>
            <person name="Han C."/>
            <person name="Land M."/>
            <person name="Hauser L."/>
            <person name="Markowitz V."/>
            <person name="Cheng J.-F."/>
            <person name="Hugenholtz P."/>
            <person name="Woyke T."/>
            <person name="Wu D."/>
            <person name="Tindall B."/>
            <person name="Schuetze A."/>
            <person name="Brambilla E."/>
            <person name="Klenk H.-P."/>
            <person name="Eisen J.A."/>
        </authorList>
    </citation>
    <scope>NUCLEOTIDE SEQUENCE [LARGE SCALE GENOMIC DNA]</scope>
    <source>
        <strain evidence="11">ATCC 25205 / DSM 745 / LMG 13164 / NCIMB 1802</strain>
    </source>
</reference>
<evidence type="ECO:0000256" key="6">
    <source>
        <dbReference type="ARBA" id="ARBA00022833"/>
    </source>
</evidence>
<dbReference type="Proteomes" id="UP000001635">
    <property type="component" value="Chromosome"/>
</dbReference>
<comment type="cofactor">
    <cofactor evidence="1">
        <name>Zn(2+)</name>
        <dbReference type="ChEBI" id="CHEBI:29105"/>
    </cofactor>
</comment>
<evidence type="ECO:0000256" key="3">
    <source>
        <dbReference type="ARBA" id="ARBA00022670"/>
    </source>
</evidence>
<evidence type="ECO:0000256" key="4">
    <source>
        <dbReference type="ARBA" id="ARBA00022723"/>
    </source>
</evidence>
<dbReference type="SUPFAM" id="SSF55486">
    <property type="entry name" value="Metalloproteases ('zincins'), catalytic domain"/>
    <property type="match status" value="1"/>
</dbReference>
<dbReference type="CDD" id="cd08662">
    <property type="entry name" value="M13"/>
    <property type="match status" value="1"/>
</dbReference>
<dbReference type="OrthoDB" id="9775677at2"/>
<evidence type="ECO:0000256" key="1">
    <source>
        <dbReference type="ARBA" id="ARBA00001947"/>
    </source>
</evidence>
<keyword evidence="4" id="KW-0479">Metal-binding</keyword>
<evidence type="ECO:0000259" key="8">
    <source>
        <dbReference type="Pfam" id="PF01431"/>
    </source>
</evidence>
<dbReference type="PROSITE" id="PS51257">
    <property type="entry name" value="PROKAR_LIPOPROTEIN"/>
    <property type="match status" value="1"/>
</dbReference>
<dbReference type="PROSITE" id="PS51885">
    <property type="entry name" value="NEPRILYSIN"/>
    <property type="match status" value="1"/>
</dbReference>
<dbReference type="PANTHER" id="PTHR11733:SF167">
    <property type="entry name" value="FI17812P1-RELATED"/>
    <property type="match status" value="1"/>
</dbReference>
<dbReference type="InterPro" id="IPR008753">
    <property type="entry name" value="Peptidase_M13_N"/>
</dbReference>